<proteinExistence type="predicted"/>
<dbReference type="EMBL" id="WVTB01000072">
    <property type="protein sequence ID" value="KAF3800869.1"/>
    <property type="molecule type" value="Genomic_DNA"/>
</dbReference>
<dbReference type="PANTHER" id="PTHR33112:SF16">
    <property type="entry name" value="HETEROKARYON INCOMPATIBILITY DOMAIN-CONTAINING PROTEIN"/>
    <property type="match status" value="1"/>
</dbReference>
<dbReference type="RefSeq" id="XP_045260028.1">
    <property type="nucleotide sequence ID" value="XM_045409486.1"/>
</dbReference>
<keyword evidence="3" id="KW-1185">Reference proteome</keyword>
<protein>
    <recommendedName>
        <fullName evidence="1">Heterokaryon incompatibility domain-containing protein</fullName>
    </recommendedName>
</protein>
<feature type="non-terminal residue" evidence="2">
    <location>
        <position position="533"/>
    </location>
</feature>
<comment type="caution">
    <text evidence="2">The sequence shown here is derived from an EMBL/GenBank/DDBJ whole genome shotgun (WGS) entry which is preliminary data.</text>
</comment>
<feature type="non-terminal residue" evidence="2">
    <location>
        <position position="1"/>
    </location>
</feature>
<reference evidence="2" key="1">
    <citation type="journal article" date="2020" name="Phytopathology">
        <title>Genome sequence and comparative analysis of Colletotrichum gloeosporioides isolated from Liriodendron leaves.</title>
        <authorList>
            <person name="Fu F.F."/>
            <person name="Hao Z."/>
            <person name="Wang P."/>
            <person name="Lu Y."/>
            <person name="Xue L.J."/>
            <person name="Wei G."/>
            <person name="Tian Y."/>
            <person name="Baishi H."/>
            <person name="Xu H."/>
            <person name="Shi J."/>
            <person name="Cheng T."/>
            <person name="Wang G."/>
            <person name="Yi Y."/>
            <person name="Chen J."/>
        </authorList>
    </citation>
    <scope>NUCLEOTIDE SEQUENCE</scope>
    <source>
        <strain evidence="2">Lc1</strain>
    </source>
</reference>
<dbReference type="GeneID" id="69016673"/>
<evidence type="ECO:0000313" key="2">
    <source>
        <dbReference type="EMBL" id="KAF3800869.1"/>
    </source>
</evidence>
<evidence type="ECO:0000259" key="1">
    <source>
        <dbReference type="Pfam" id="PF06985"/>
    </source>
</evidence>
<gene>
    <name evidence="2" type="ORF">GCG54_00009540</name>
</gene>
<evidence type="ECO:0000313" key="3">
    <source>
        <dbReference type="Proteomes" id="UP000613401"/>
    </source>
</evidence>
<dbReference type="AlphaFoldDB" id="A0A8H4FH82"/>
<reference evidence="2" key="2">
    <citation type="submission" date="2020-03" db="EMBL/GenBank/DDBJ databases">
        <authorList>
            <person name="Fu F.-F."/>
            <person name="Chen J."/>
        </authorList>
    </citation>
    <scope>NUCLEOTIDE SEQUENCE</scope>
    <source>
        <strain evidence="2">Lc1</strain>
    </source>
</reference>
<feature type="domain" description="Heterokaryon incompatibility" evidence="1">
    <location>
        <begin position="84"/>
        <end position="269"/>
    </location>
</feature>
<dbReference type="PANTHER" id="PTHR33112">
    <property type="entry name" value="DOMAIN PROTEIN, PUTATIVE-RELATED"/>
    <property type="match status" value="1"/>
</dbReference>
<accession>A0A8H4FH82</accession>
<sequence length="533" mass="60272">SEGSPGLESGGLALQSYLPLDTPYGNNFPWPGVGKAYDIPESHTSSTLELAKLWLHECTSGIDVGSSCADAYLYLPSPGERGRYVALSHCWGGVSPLVTTLSCFDNFHIAFPQPIPQTFADAMDVTRRLGYKYLWVDSFCIIQDCATDWGKHVTRMNYIYSQAHFTISADAWLAFLYPQNKRRETIAIQCKTFTINPLREERTHIVHVRQRGPLAYQLPYHDFFPGYPWKRNSSASVLNSLPADSPQVWNPNFRTMRSKLSTKAWAFQERLLSPRTLHFAPSEMAWECRSICSCECSATNEPRTILARSLLKGSKALALAPVDKNDPHSTYNIEAAWRRDIVQEFTRLHLTRPNDRLPALAGLAARAAKSRPGDQYMAEVWRKSPAAGLLWHTSGERASQRIARDNMPTWSWASVIGEAHYPLQRYSLAWYNRRDPEPRTLPLMRVLRTQYTANPKSVFASGPRLPASITLWGYLLKVKGFRRLSSYQYEVQWPAGVNLHPNTVVAADVHCSNSTNEDDNISEALSKQRDLFV</sequence>
<organism evidence="2 3">
    <name type="scientific">Colletotrichum gloeosporioides</name>
    <name type="common">Anthracnose fungus</name>
    <name type="synonym">Glomerella cingulata</name>
    <dbReference type="NCBI Taxonomy" id="474922"/>
    <lineage>
        <taxon>Eukaryota</taxon>
        <taxon>Fungi</taxon>
        <taxon>Dikarya</taxon>
        <taxon>Ascomycota</taxon>
        <taxon>Pezizomycotina</taxon>
        <taxon>Sordariomycetes</taxon>
        <taxon>Hypocreomycetidae</taxon>
        <taxon>Glomerellales</taxon>
        <taxon>Glomerellaceae</taxon>
        <taxon>Colletotrichum</taxon>
        <taxon>Colletotrichum gloeosporioides species complex</taxon>
    </lineage>
</organism>
<dbReference type="Proteomes" id="UP000613401">
    <property type="component" value="Unassembled WGS sequence"/>
</dbReference>
<dbReference type="Pfam" id="PF06985">
    <property type="entry name" value="HET"/>
    <property type="match status" value="1"/>
</dbReference>
<name>A0A8H4FH82_COLGL</name>
<dbReference type="InterPro" id="IPR010730">
    <property type="entry name" value="HET"/>
</dbReference>